<evidence type="ECO:0000256" key="1">
    <source>
        <dbReference type="SAM" id="SignalP"/>
    </source>
</evidence>
<reference evidence="3" key="2">
    <citation type="journal article" date="2023" name="IMA Fungus">
        <title>Comparative genomic study of the Penicillium genus elucidates a diverse pangenome and 15 lateral gene transfer events.</title>
        <authorList>
            <person name="Petersen C."/>
            <person name="Sorensen T."/>
            <person name="Nielsen M.R."/>
            <person name="Sondergaard T.E."/>
            <person name="Sorensen J.L."/>
            <person name="Fitzpatrick D.A."/>
            <person name="Frisvad J.C."/>
            <person name="Nielsen K.L."/>
        </authorList>
    </citation>
    <scope>NUCLEOTIDE SEQUENCE</scope>
    <source>
        <strain evidence="3">IBT 23319</strain>
    </source>
</reference>
<protein>
    <recommendedName>
        <fullName evidence="2">DUF7907 domain-containing protein</fullName>
    </recommendedName>
</protein>
<dbReference type="OrthoDB" id="3518533at2759"/>
<proteinExistence type="predicted"/>
<accession>A0A9W9PAM4</accession>
<gene>
    <name evidence="3" type="ORF">N7469_002526</name>
</gene>
<feature type="domain" description="DUF7907" evidence="2">
    <location>
        <begin position="24"/>
        <end position="165"/>
    </location>
</feature>
<evidence type="ECO:0000313" key="4">
    <source>
        <dbReference type="Proteomes" id="UP001147733"/>
    </source>
</evidence>
<reference evidence="3" key="1">
    <citation type="submission" date="2022-11" db="EMBL/GenBank/DDBJ databases">
        <authorList>
            <person name="Petersen C."/>
        </authorList>
    </citation>
    <scope>NUCLEOTIDE SEQUENCE</scope>
    <source>
        <strain evidence="3">IBT 23319</strain>
    </source>
</reference>
<dbReference type="GeneID" id="81380613"/>
<evidence type="ECO:0000259" key="2">
    <source>
        <dbReference type="Pfam" id="PF25484"/>
    </source>
</evidence>
<dbReference type="Pfam" id="PF25484">
    <property type="entry name" value="DUF7907"/>
    <property type="match status" value="1"/>
</dbReference>
<comment type="caution">
    <text evidence="3">The sequence shown here is derived from an EMBL/GenBank/DDBJ whole genome shotgun (WGS) entry which is preliminary data.</text>
</comment>
<organism evidence="3 4">
    <name type="scientific">Penicillium citrinum</name>
    <dbReference type="NCBI Taxonomy" id="5077"/>
    <lineage>
        <taxon>Eukaryota</taxon>
        <taxon>Fungi</taxon>
        <taxon>Dikarya</taxon>
        <taxon>Ascomycota</taxon>
        <taxon>Pezizomycotina</taxon>
        <taxon>Eurotiomycetes</taxon>
        <taxon>Eurotiomycetidae</taxon>
        <taxon>Eurotiales</taxon>
        <taxon>Aspergillaceae</taxon>
        <taxon>Penicillium</taxon>
    </lineage>
</organism>
<dbReference type="Proteomes" id="UP001147733">
    <property type="component" value="Unassembled WGS sequence"/>
</dbReference>
<keyword evidence="1" id="KW-0732">Signal</keyword>
<name>A0A9W9PAM4_PENCI</name>
<sequence length="165" mass="17770">MKFFASLALFAATVSAGPVARRTPKTFNLKTSGAENDAHNDLYLYSYHTGAGLSDAVLDKSSEKAANVSLNGTVATVDLGNDFPWAIIANGYTNYANWDPVTINAGSGRPGFSIKDGKFVREAKDGFGGWLVCDWYHNAPQLFYLHEGAKATIPSSCDKVDLKPE</sequence>
<evidence type="ECO:0000313" key="3">
    <source>
        <dbReference type="EMBL" id="KAJ5240935.1"/>
    </source>
</evidence>
<dbReference type="RefSeq" id="XP_056503940.1">
    <property type="nucleotide sequence ID" value="XM_056641446.1"/>
</dbReference>
<dbReference type="AlphaFoldDB" id="A0A9W9PAM4"/>
<feature type="signal peptide" evidence="1">
    <location>
        <begin position="1"/>
        <end position="16"/>
    </location>
</feature>
<dbReference type="InterPro" id="IPR057229">
    <property type="entry name" value="DUF7907"/>
</dbReference>
<keyword evidence="4" id="KW-1185">Reference proteome</keyword>
<dbReference type="EMBL" id="JAPQKT010000002">
    <property type="protein sequence ID" value="KAJ5240935.1"/>
    <property type="molecule type" value="Genomic_DNA"/>
</dbReference>
<feature type="chain" id="PRO_5040839075" description="DUF7907 domain-containing protein" evidence="1">
    <location>
        <begin position="17"/>
        <end position="165"/>
    </location>
</feature>